<accession>A0A2S6HQX4</accession>
<dbReference type="InterPro" id="IPR011991">
    <property type="entry name" value="ArsR-like_HTH"/>
</dbReference>
<dbReference type="InterPro" id="IPR036390">
    <property type="entry name" value="WH_DNA-bd_sf"/>
</dbReference>
<dbReference type="InterPro" id="IPR051011">
    <property type="entry name" value="Metal_resp_trans_reg"/>
</dbReference>
<feature type="domain" description="HTH arsR-type" evidence="4">
    <location>
        <begin position="17"/>
        <end position="95"/>
    </location>
</feature>
<dbReference type="Gene3D" id="1.10.10.10">
    <property type="entry name" value="Winged helix-like DNA-binding domain superfamily/Winged helix DNA-binding domain"/>
    <property type="match status" value="1"/>
</dbReference>
<evidence type="ECO:0000256" key="2">
    <source>
        <dbReference type="ARBA" id="ARBA00023125"/>
    </source>
</evidence>
<comment type="caution">
    <text evidence="5">The sequence shown here is derived from an EMBL/GenBank/DDBJ whole genome shotgun (WGS) entry which is preliminary data.</text>
</comment>
<dbReference type="EMBL" id="PTJA01000008">
    <property type="protein sequence ID" value="PPK80017.1"/>
    <property type="molecule type" value="Genomic_DNA"/>
</dbReference>
<keyword evidence="6" id="KW-1185">Reference proteome</keyword>
<keyword evidence="3" id="KW-0804">Transcription</keyword>
<evidence type="ECO:0000313" key="6">
    <source>
        <dbReference type="Proteomes" id="UP000237749"/>
    </source>
</evidence>
<sequence length="306" mass="34589">MAKIKDFTLENIKEICEFGKAISSPVRLEIIKLLYQDNYSISQIAEALELPQSSTAFHLKLLEAADLIRMEEQPGSHGTMKVCSRKQDYANLCFLPRSSQINQIVSIEMPVGSFVDCSIFPTCGLYTPSGVVGMEDKEYSFYLPERMNAGLLWTSKGYVQYKFPNQLPAGRLPVCLSFAMEICSEAPGYAEDWKSDITLWVNGIECATWRCPGDFGSRRGRLTPPLWPNGSTQYGIWVKWEIRRDGTYINGEQASKVRLSDIAIPEKPFVAMTIGNKKNARYEGGFNLFGKTFGDYPRDILMEIEY</sequence>
<keyword evidence="1" id="KW-0805">Transcription regulation</keyword>
<dbReference type="OrthoDB" id="9800369at2"/>
<dbReference type="PANTHER" id="PTHR43132">
    <property type="entry name" value="ARSENICAL RESISTANCE OPERON REPRESSOR ARSR-RELATED"/>
    <property type="match status" value="1"/>
</dbReference>
<dbReference type="InterPro" id="IPR001845">
    <property type="entry name" value="HTH_ArsR_DNA-bd_dom"/>
</dbReference>
<name>A0A2S6HQX4_9FIRM</name>
<dbReference type="Pfam" id="PF01022">
    <property type="entry name" value="HTH_5"/>
    <property type="match status" value="1"/>
</dbReference>
<dbReference type="GO" id="GO:0003677">
    <property type="term" value="F:DNA binding"/>
    <property type="evidence" value="ECO:0007669"/>
    <property type="project" value="UniProtKB-KW"/>
</dbReference>
<organism evidence="5 6">
    <name type="scientific">Lacrimispora xylanisolvens</name>
    <dbReference type="NCBI Taxonomy" id="384636"/>
    <lineage>
        <taxon>Bacteria</taxon>
        <taxon>Bacillati</taxon>
        <taxon>Bacillota</taxon>
        <taxon>Clostridia</taxon>
        <taxon>Lachnospirales</taxon>
        <taxon>Lachnospiraceae</taxon>
        <taxon>Lacrimispora</taxon>
    </lineage>
</organism>
<evidence type="ECO:0000256" key="3">
    <source>
        <dbReference type="ARBA" id="ARBA00023163"/>
    </source>
</evidence>
<gene>
    <name evidence="5" type="ORF">BXY41_108242</name>
</gene>
<evidence type="ECO:0000259" key="4">
    <source>
        <dbReference type="SMART" id="SM00418"/>
    </source>
</evidence>
<dbReference type="SUPFAM" id="SSF46785">
    <property type="entry name" value="Winged helix' DNA-binding domain"/>
    <property type="match status" value="1"/>
</dbReference>
<dbReference type="RefSeq" id="WP_104437903.1">
    <property type="nucleotide sequence ID" value="NZ_PTJA01000008.1"/>
</dbReference>
<dbReference type="Proteomes" id="UP000237749">
    <property type="component" value="Unassembled WGS sequence"/>
</dbReference>
<reference evidence="5 6" key="1">
    <citation type="submission" date="2018-02" db="EMBL/GenBank/DDBJ databases">
        <title>Genomic Encyclopedia of Archaeal and Bacterial Type Strains, Phase II (KMG-II): from individual species to whole genera.</title>
        <authorList>
            <person name="Goeker M."/>
        </authorList>
    </citation>
    <scope>NUCLEOTIDE SEQUENCE [LARGE SCALE GENOMIC DNA]</scope>
    <source>
        <strain evidence="5 6">DSM 3808</strain>
    </source>
</reference>
<evidence type="ECO:0000256" key="1">
    <source>
        <dbReference type="ARBA" id="ARBA00023015"/>
    </source>
</evidence>
<proteinExistence type="predicted"/>
<dbReference type="PANTHER" id="PTHR43132:SF2">
    <property type="entry name" value="ARSENICAL RESISTANCE OPERON REPRESSOR ARSR-RELATED"/>
    <property type="match status" value="1"/>
</dbReference>
<protein>
    <submittedName>
        <fullName evidence="5">Putative transcriptional regulator</fullName>
    </submittedName>
</protein>
<dbReference type="GO" id="GO:0003700">
    <property type="term" value="F:DNA-binding transcription factor activity"/>
    <property type="evidence" value="ECO:0007669"/>
    <property type="project" value="InterPro"/>
</dbReference>
<keyword evidence="2" id="KW-0238">DNA-binding</keyword>
<evidence type="ECO:0000313" key="5">
    <source>
        <dbReference type="EMBL" id="PPK80017.1"/>
    </source>
</evidence>
<dbReference type="InterPro" id="IPR036388">
    <property type="entry name" value="WH-like_DNA-bd_sf"/>
</dbReference>
<dbReference type="CDD" id="cd00090">
    <property type="entry name" value="HTH_ARSR"/>
    <property type="match status" value="1"/>
</dbReference>
<dbReference type="AlphaFoldDB" id="A0A2S6HQX4"/>
<dbReference type="SMART" id="SM00418">
    <property type="entry name" value="HTH_ARSR"/>
    <property type="match status" value="1"/>
</dbReference>